<name>A0ABV0QU06_9TELE</name>
<sequence>MSPLALLRPSTSSVYIVLQTRAMPSLLEIGLLSAYPFNAPSCHTSNYGGNKSTGKSQTSLFPATLSSITWGIPRRFQSPPGEIWVCCGILSKWDMPGARQHDTSSLLLKTENHPDQQSIQNVLASFKYCSNDLKMLVQYHVWKTVGLLSVQ</sequence>
<keyword evidence="2" id="KW-1185">Reference proteome</keyword>
<evidence type="ECO:0000313" key="1">
    <source>
        <dbReference type="EMBL" id="MEQ2199028.1"/>
    </source>
</evidence>
<evidence type="ECO:0000313" key="2">
    <source>
        <dbReference type="Proteomes" id="UP001434883"/>
    </source>
</evidence>
<comment type="caution">
    <text evidence="1">The sequence shown here is derived from an EMBL/GenBank/DDBJ whole genome shotgun (WGS) entry which is preliminary data.</text>
</comment>
<proteinExistence type="predicted"/>
<accession>A0ABV0QU06</accession>
<dbReference type="Proteomes" id="UP001434883">
    <property type="component" value="Unassembled WGS sequence"/>
</dbReference>
<reference evidence="1 2" key="1">
    <citation type="submission" date="2021-06" db="EMBL/GenBank/DDBJ databases">
        <authorList>
            <person name="Palmer J.M."/>
        </authorList>
    </citation>
    <scope>NUCLEOTIDE SEQUENCE [LARGE SCALE GENOMIC DNA]</scope>
    <source>
        <strain evidence="1 2">XC_2019</strain>
        <tissue evidence="1">Muscle</tissue>
    </source>
</reference>
<gene>
    <name evidence="1" type="ORF">XENOCAPTIV_023067</name>
</gene>
<protein>
    <submittedName>
        <fullName evidence="1">Uncharacterized protein</fullName>
    </submittedName>
</protein>
<dbReference type="EMBL" id="JAHRIN010022022">
    <property type="protein sequence ID" value="MEQ2199028.1"/>
    <property type="molecule type" value="Genomic_DNA"/>
</dbReference>
<organism evidence="1 2">
    <name type="scientific">Xenoophorus captivus</name>
    <dbReference type="NCBI Taxonomy" id="1517983"/>
    <lineage>
        <taxon>Eukaryota</taxon>
        <taxon>Metazoa</taxon>
        <taxon>Chordata</taxon>
        <taxon>Craniata</taxon>
        <taxon>Vertebrata</taxon>
        <taxon>Euteleostomi</taxon>
        <taxon>Actinopterygii</taxon>
        <taxon>Neopterygii</taxon>
        <taxon>Teleostei</taxon>
        <taxon>Neoteleostei</taxon>
        <taxon>Acanthomorphata</taxon>
        <taxon>Ovalentaria</taxon>
        <taxon>Atherinomorphae</taxon>
        <taxon>Cyprinodontiformes</taxon>
        <taxon>Goodeidae</taxon>
        <taxon>Xenoophorus</taxon>
    </lineage>
</organism>